<accession>A0A6I8VFD3</accession>
<dbReference type="Bgee" id="FBgn0271010">
    <property type="expression patterns" value="Expressed in insect adult head and 2 other cell types or tissues"/>
</dbReference>
<keyword evidence="1" id="KW-1185">Reference proteome</keyword>
<evidence type="ECO:0000313" key="2">
    <source>
        <dbReference type="RefSeq" id="XP_015040092.1"/>
    </source>
</evidence>
<evidence type="ECO:0000313" key="1">
    <source>
        <dbReference type="Proteomes" id="UP000001819"/>
    </source>
</evidence>
<proteinExistence type="predicted"/>
<reference evidence="1" key="1">
    <citation type="submission" date="2024-06" db="UniProtKB">
        <authorList>
            <consortium name="RefSeq"/>
        </authorList>
    </citation>
    <scope>NUCLEOTIDE SEQUENCE [LARGE SCALE GENOMIC DNA]</scope>
    <source>
        <strain evidence="1">MV2-25</strain>
    </source>
</reference>
<reference evidence="2" key="2">
    <citation type="submission" date="2025-08" db="UniProtKB">
        <authorList>
            <consortium name="RefSeq"/>
        </authorList>
    </citation>
    <scope>IDENTIFICATION</scope>
    <source>
        <strain evidence="2">MV-25-SWS-2005</strain>
        <tissue evidence="2">Whole body</tissue>
    </source>
</reference>
<sequence length="171" mass="19259">MRKSREPSNGSSGRAITWENGRERARLRMANVIVDRCSACCGGEQEREIEEQTADAAQALLSIDRTAFWHSLKLYVQVNRISDGQRAAPLESVRVSINSFVSQNATNQLKPSRPLVTSMESVIESLRQSKHRLGRTPTLLSVSVVEAARASAVQVKDVVVFEWIYRRIYNR</sequence>
<dbReference type="Proteomes" id="UP000001819">
    <property type="component" value="Chromosome 3"/>
</dbReference>
<dbReference type="RefSeq" id="XP_015040092.1">
    <property type="nucleotide sequence ID" value="XM_015184606.2"/>
</dbReference>
<dbReference type="InParanoid" id="A0A6I8VFD3"/>
<protein>
    <submittedName>
        <fullName evidence="2">Uncharacterized protein</fullName>
    </submittedName>
</protein>
<dbReference type="KEGG" id="dpo:26532023"/>
<dbReference type="GeneID" id="26532023"/>
<dbReference type="AlphaFoldDB" id="A0A6I8VFD3"/>
<gene>
    <name evidence="2" type="primary">LOC26532023</name>
</gene>
<organism evidence="1 2">
    <name type="scientific">Drosophila pseudoobscura pseudoobscura</name>
    <name type="common">Fruit fly</name>
    <dbReference type="NCBI Taxonomy" id="46245"/>
    <lineage>
        <taxon>Eukaryota</taxon>
        <taxon>Metazoa</taxon>
        <taxon>Ecdysozoa</taxon>
        <taxon>Arthropoda</taxon>
        <taxon>Hexapoda</taxon>
        <taxon>Insecta</taxon>
        <taxon>Pterygota</taxon>
        <taxon>Neoptera</taxon>
        <taxon>Endopterygota</taxon>
        <taxon>Diptera</taxon>
        <taxon>Brachycera</taxon>
        <taxon>Muscomorpha</taxon>
        <taxon>Ephydroidea</taxon>
        <taxon>Drosophilidae</taxon>
        <taxon>Drosophila</taxon>
        <taxon>Sophophora</taxon>
    </lineage>
</organism>
<name>A0A6I8VFD3_DROPS</name>